<dbReference type="SUPFAM" id="SSF63882">
    <property type="entry name" value="MoeA N-terminal region -like"/>
    <property type="match status" value="1"/>
</dbReference>
<dbReference type="InterPro" id="IPR001453">
    <property type="entry name" value="MoaB/Mog_dom"/>
</dbReference>
<evidence type="ECO:0000259" key="7">
    <source>
        <dbReference type="SMART" id="SM00852"/>
    </source>
</evidence>
<sequence length="422" mass="43599">MISYAQALALLNTRAPRLQAETAPLAEALGRTAAGEIRAGFAVPSFDNSAMDGFAVRLADCEHASPQAPVVLPVTGVTAAGDHASPLAAGQAVQIMTGAMLPAAAEAVCPIEDVAVTRDADGAVTAITLTSAPAPGANIRGKGEDFRPEDVVTGEGTRLTSRHLMALAALGVGSVPVRQRPHVSILATGNEVRDVPAGQASATPGEAVIYNSNSPYLAAALREAGARVEYSGIIPDTQAAFAAALEGIIAQARPGQIILSTGAVSKGEFDFVPAALAALNAEILFHRVAIRPGKPVLFAMLPNGIPFFGLPGNPASAAAGFRFFVAPLLRAAWGLPPEPPLRVRLAETYQARPGLRIFLKAHLAIGADGVAAATILAGQESFRIQPMLHLNGWVVRPETVGNLQAGELVDFYPADPFSPFFA</sequence>
<dbReference type="InterPro" id="IPR038987">
    <property type="entry name" value="MoeA-like"/>
</dbReference>
<dbReference type="Pfam" id="PF03453">
    <property type="entry name" value="MoeA_N"/>
    <property type="match status" value="1"/>
</dbReference>
<evidence type="ECO:0000256" key="2">
    <source>
        <dbReference type="ARBA" id="ARBA00005046"/>
    </source>
</evidence>
<keyword evidence="9" id="KW-1185">Reference proteome</keyword>
<comment type="catalytic activity">
    <reaction evidence="5">
        <text>adenylyl-molybdopterin + molybdate = Mo-molybdopterin + AMP + H(+)</text>
        <dbReference type="Rhea" id="RHEA:35047"/>
        <dbReference type="ChEBI" id="CHEBI:15378"/>
        <dbReference type="ChEBI" id="CHEBI:36264"/>
        <dbReference type="ChEBI" id="CHEBI:62727"/>
        <dbReference type="ChEBI" id="CHEBI:71302"/>
        <dbReference type="ChEBI" id="CHEBI:456215"/>
        <dbReference type="EC" id="2.10.1.1"/>
    </reaction>
</comment>
<dbReference type="PANTHER" id="PTHR10192">
    <property type="entry name" value="MOLYBDOPTERIN BIOSYNTHESIS PROTEIN"/>
    <property type="match status" value="1"/>
</dbReference>
<dbReference type="SUPFAM" id="SSF63867">
    <property type="entry name" value="MoeA C-terminal domain-like"/>
    <property type="match status" value="1"/>
</dbReference>
<proteinExistence type="inferred from homology"/>
<dbReference type="InterPro" id="IPR008284">
    <property type="entry name" value="MoCF_biosynth_CS"/>
</dbReference>
<evidence type="ECO:0000313" key="9">
    <source>
        <dbReference type="Proteomes" id="UP001156641"/>
    </source>
</evidence>
<dbReference type="SMART" id="SM00852">
    <property type="entry name" value="MoCF_biosynth"/>
    <property type="match status" value="1"/>
</dbReference>
<dbReference type="Gene3D" id="3.90.105.10">
    <property type="entry name" value="Molybdopterin biosynthesis moea protein, domain 2"/>
    <property type="match status" value="1"/>
</dbReference>
<evidence type="ECO:0000313" key="8">
    <source>
        <dbReference type="EMBL" id="GLR67962.1"/>
    </source>
</evidence>
<dbReference type="Gene3D" id="3.40.980.10">
    <property type="entry name" value="MoaB/Mog-like domain"/>
    <property type="match status" value="1"/>
</dbReference>
<keyword evidence="6" id="KW-0500">Molybdenum</keyword>
<dbReference type="NCBIfam" id="NF045515">
    <property type="entry name" value="Glp_gephyrin"/>
    <property type="match status" value="1"/>
</dbReference>
<dbReference type="Proteomes" id="UP001156641">
    <property type="component" value="Unassembled WGS sequence"/>
</dbReference>
<comment type="function">
    <text evidence="1 6">Catalyzes the insertion of molybdate into adenylated molybdopterin with the concomitant release of AMP.</text>
</comment>
<dbReference type="Gene3D" id="2.40.340.10">
    <property type="entry name" value="MoeA, C-terminal, domain IV"/>
    <property type="match status" value="1"/>
</dbReference>
<keyword evidence="6" id="KW-0479">Metal-binding</keyword>
<feature type="domain" description="MoaB/Mog" evidence="7">
    <location>
        <begin position="184"/>
        <end position="331"/>
    </location>
</feature>
<dbReference type="PROSITE" id="PS01079">
    <property type="entry name" value="MOCF_BIOSYNTHESIS_2"/>
    <property type="match status" value="1"/>
</dbReference>
<comment type="pathway">
    <text evidence="2 6">Cofactor biosynthesis; molybdopterin biosynthesis.</text>
</comment>
<dbReference type="InterPro" id="IPR005111">
    <property type="entry name" value="MoeA_C_domain_IV"/>
</dbReference>
<evidence type="ECO:0000256" key="4">
    <source>
        <dbReference type="ARBA" id="ARBA00023150"/>
    </source>
</evidence>
<dbReference type="EMBL" id="BSOS01000073">
    <property type="protein sequence ID" value="GLR67962.1"/>
    <property type="molecule type" value="Genomic_DNA"/>
</dbReference>
<accession>A0ABQ6A9J6</accession>
<comment type="cofactor">
    <cofactor evidence="6">
        <name>Mg(2+)</name>
        <dbReference type="ChEBI" id="CHEBI:18420"/>
    </cofactor>
</comment>
<comment type="similarity">
    <text evidence="3 6">Belongs to the MoeA family.</text>
</comment>
<keyword evidence="6" id="KW-0460">Magnesium</keyword>
<dbReference type="InterPro" id="IPR036688">
    <property type="entry name" value="MoeA_C_domain_IV_sf"/>
</dbReference>
<evidence type="ECO:0000256" key="6">
    <source>
        <dbReference type="RuleBase" id="RU365090"/>
    </source>
</evidence>
<dbReference type="Pfam" id="PF00994">
    <property type="entry name" value="MoCF_biosynth"/>
    <property type="match status" value="1"/>
</dbReference>
<dbReference type="CDD" id="cd00887">
    <property type="entry name" value="MoeA"/>
    <property type="match status" value="1"/>
</dbReference>
<protein>
    <recommendedName>
        <fullName evidence="6">Molybdopterin molybdenumtransferase</fullName>
        <ecNumber evidence="6">2.10.1.1</ecNumber>
    </recommendedName>
</protein>
<keyword evidence="6" id="KW-0808">Transferase</keyword>
<dbReference type="Gene3D" id="2.170.190.11">
    <property type="entry name" value="Molybdopterin biosynthesis moea protein, domain 3"/>
    <property type="match status" value="1"/>
</dbReference>
<dbReference type="SUPFAM" id="SSF53218">
    <property type="entry name" value="Molybdenum cofactor biosynthesis proteins"/>
    <property type="match status" value="1"/>
</dbReference>
<gene>
    <name evidence="8" type="primary">moeA</name>
    <name evidence="8" type="ORF">GCM10010909_26430</name>
</gene>
<dbReference type="PANTHER" id="PTHR10192:SF5">
    <property type="entry name" value="GEPHYRIN"/>
    <property type="match status" value="1"/>
</dbReference>
<dbReference type="InterPro" id="IPR036425">
    <property type="entry name" value="MoaB/Mog-like_dom_sf"/>
</dbReference>
<keyword evidence="4 6" id="KW-0501">Molybdenum cofactor biosynthesis</keyword>
<organism evidence="8 9">
    <name type="scientific">Acidocella aquatica</name>
    <dbReference type="NCBI Taxonomy" id="1922313"/>
    <lineage>
        <taxon>Bacteria</taxon>
        <taxon>Pseudomonadati</taxon>
        <taxon>Pseudomonadota</taxon>
        <taxon>Alphaproteobacteria</taxon>
        <taxon>Acetobacterales</taxon>
        <taxon>Acidocellaceae</taxon>
        <taxon>Acidocella</taxon>
    </lineage>
</organism>
<dbReference type="InterPro" id="IPR005110">
    <property type="entry name" value="MoeA_linker/N"/>
</dbReference>
<evidence type="ECO:0000256" key="3">
    <source>
        <dbReference type="ARBA" id="ARBA00010763"/>
    </source>
</evidence>
<name>A0ABQ6A9J6_9PROT</name>
<evidence type="ECO:0000256" key="5">
    <source>
        <dbReference type="ARBA" id="ARBA00047317"/>
    </source>
</evidence>
<comment type="caution">
    <text evidence="8">The sequence shown here is derived from an EMBL/GenBank/DDBJ whole genome shotgun (WGS) entry which is preliminary data.</text>
</comment>
<reference evidence="9" key="1">
    <citation type="journal article" date="2019" name="Int. J. Syst. Evol. Microbiol.">
        <title>The Global Catalogue of Microorganisms (GCM) 10K type strain sequencing project: providing services to taxonomists for standard genome sequencing and annotation.</title>
        <authorList>
            <consortium name="The Broad Institute Genomics Platform"/>
            <consortium name="The Broad Institute Genome Sequencing Center for Infectious Disease"/>
            <person name="Wu L."/>
            <person name="Ma J."/>
        </authorList>
    </citation>
    <scope>NUCLEOTIDE SEQUENCE [LARGE SCALE GENOMIC DNA]</scope>
    <source>
        <strain evidence="9">NBRC 112502</strain>
    </source>
</reference>
<dbReference type="InterPro" id="IPR036135">
    <property type="entry name" value="MoeA_linker/N_sf"/>
</dbReference>
<dbReference type="EC" id="2.10.1.1" evidence="6"/>
<dbReference type="RefSeq" id="WP_284258781.1">
    <property type="nucleotide sequence ID" value="NZ_BSOS01000073.1"/>
</dbReference>
<dbReference type="Pfam" id="PF03454">
    <property type="entry name" value="MoeA_C"/>
    <property type="match status" value="1"/>
</dbReference>
<evidence type="ECO:0000256" key="1">
    <source>
        <dbReference type="ARBA" id="ARBA00002901"/>
    </source>
</evidence>